<proteinExistence type="predicted"/>
<dbReference type="AlphaFoldDB" id="A0A4C1WF54"/>
<evidence type="ECO:0000313" key="2">
    <source>
        <dbReference type="Proteomes" id="UP000299102"/>
    </source>
</evidence>
<protein>
    <submittedName>
        <fullName evidence="1">Uncharacterized protein</fullName>
    </submittedName>
</protein>
<comment type="caution">
    <text evidence="1">The sequence shown here is derived from an EMBL/GenBank/DDBJ whole genome shotgun (WGS) entry which is preliminary data.</text>
</comment>
<accession>A0A4C1WF54</accession>
<keyword evidence="2" id="KW-1185">Reference proteome</keyword>
<dbReference type="Proteomes" id="UP000299102">
    <property type="component" value="Unassembled WGS sequence"/>
</dbReference>
<name>A0A4C1WF54_EUMVA</name>
<organism evidence="1 2">
    <name type="scientific">Eumeta variegata</name>
    <name type="common">Bagworm moth</name>
    <name type="synonym">Eumeta japonica</name>
    <dbReference type="NCBI Taxonomy" id="151549"/>
    <lineage>
        <taxon>Eukaryota</taxon>
        <taxon>Metazoa</taxon>
        <taxon>Ecdysozoa</taxon>
        <taxon>Arthropoda</taxon>
        <taxon>Hexapoda</taxon>
        <taxon>Insecta</taxon>
        <taxon>Pterygota</taxon>
        <taxon>Neoptera</taxon>
        <taxon>Endopterygota</taxon>
        <taxon>Lepidoptera</taxon>
        <taxon>Glossata</taxon>
        <taxon>Ditrysia</taxon>
        <taxon>Tineoidea</taxon>
        <taxon>Psychidae</taxon>
        <taxon>Oiketicinae</taxon>
        <taxon>Eumeta</taxon>
    </lineage>
</organism>
<evidence type="ECO:0000313" key="1">
    <source>
        <dbReference type="EMBL" id="GBP49988.1"/>
    </source>
</evidence>
<gene>
    <name evidence="1" type="ORF">EVAR_37073_1</name>
</gene>
<dbReference type="EMBL" id="BGZK01000555">
    <property type="protein sequence ID" value="GBP49988.1"/>
    <property type="molecule type" value="Genomic_DNA"/>
</dbReference>
<reference evidence="1 2" key="1">
    <citation type="journal article" date="2019" name="Commun. Biol.">
        <title>The bagworm genome reveals a unique fibroin gene that provides high tensile strength.</title>
        <authorList>
            <person name="Kono N."/>
            <person name="Nakamura H."/>
            <person name="Ohtoshi R."/>
            <person name="Tomita M."/>
            <person name="Numata K."/>
            <person name="Arakawa K."/>
        </authorList>
    </citation>
    <scope>NUCLEOTIDE SEQUENCE [LARGE SCALE GENOMIC DNA]</scope>
</reference>
<sequence>MTGGPWDGARAACAHRDPLCAAFAFVFVTCRSDGEACRGSSHAFLDYTCAAPARGVRPAFHNSPDADELD</sequence>